<evidence type="ECO:0000256" key="8">
    <source>
        <dbReference type="HAMAP-Rule" id="MF_01521"/>
    </source>
</evidence>
<keyword evidence="11" id="KW-1185">Reference proteome</keyword>
<dbReference type="PANTHER" id="PTHR35529:SF1">
    <property type="entry name" value="MANGANESE EFFLUX PUMP MNTP-RELATED"/>
    <property type="match status" value="1"/>
</dbReference>
<keyword evidence="5 8" id="KW-0406">Ion transport</keyword>
<protein>
    <recommendedName>
        <fullName evidence="8">Putative manganese efflux pump MntP</fullName>
    </recommendedName>
</protein>
<reference evidence="10 11" key="1">
    <citation type="submission" date="2021-02" db="EMBL/GenBank/DDBJ databases">
        <title>De Novo genome assembly of isolated myxobacteria.</title>
        <authorList>
            <person name="Stevens D.C."/>
        </authorList>
    </citation>
    <scope>NUCLEOTIDE SEQUENCE [LARGE SCALE GENOMIC DNA]</scope>
    <source>
        <strain evidence="11">SCPEA02</strain>
    </source>
</reference>
<feature type="transmembrane region" description="Helical" evidence="8">
    <location>
        <begin position="105"/>
        <end position="126"/>
    </location>
</feature>
<evidence type="ECO:0000256" key="5">
    <source>
        <dbReference type="ARBA" id="ARBA00023065"/>
    </source>
</evidence>
<feature type="transmembrane region" description="Helical" evidence="8">
    <location>
        <begin position="65"/>
        <end position="85"/>
    </location>
</feature>
<dbReference type="InterPro" id="IPR022929">
    <property type="entry name" value="Put_MntP"/>
</dbReference>
<keyword evidence="3 8" id="KW-0812">Transmembrane</keyword>
<evidence type="ECO:0000256" key="3">
    <source>
        <dbReference type="ARBA" id="ARBA00022692"/>
    </source>
</evidence>
<sequence>MLSLPLVLLALGLSMDATAVAMTSGFSAPRVRLRDALLLALFFGGFQALMPVLGWAAGARFANAIAAWDHWLAFVLLGGIGAKMLHEAFTHKDGGEAPRSNPFSLRVLLVLAIATSIDALVAGLTLPTLDVRPLLAAAFIGITTFVLSFAGVEAGRRFGDRFGSKLDALGGIVLILLGTRTLIEHLTAR</sequence>
<keyword evidence="7 8" id="KW-0464">Manganese</keyword>
<comment type="function">
    <text evidence="8">Probably functions as a manganese efflux pump.</text>
</comment>
<evidence type="ECO:0000256" key="4">
    <source>
        <dbReference type="ARBA" id="ARBA00022989"/>
    </source>
</evidence>
<accession>A0ABX7NNL9</accession>
<proteinExistence type="inferred from homology"/>
<dbReference type="HAMAP" id="MF_01521">
    <property type="entry name" value="MntP_pump"/>
    <property type="match status" value="1"/>
</dbReference>
<evidence type="ECO:0000256" key="6">
    <source>
        <dbReference type="ARBA" id="ARBA00023136"/>
    </source>
</evidence>
<dbReference type="PANTHER" id="PTHR35529">
    <property type="entry name" value="MANGANESE EFFLUX PUMP MNTP-RELATED"/>
    <property type="match status" value="1"/>
</dbReference>
<evidence type="ECO:0000256" key="7">
    <source>
        <dbReference type="ARBA" id="ARBA00023211"/>
    </source>
</evidence>
<keyword evidence="6 8" id="KW-0472">Membrane</keyword>
<dbReference type="EMBL" id="CP071090">
    <property type="protein sequence ID" value="QSQ20268.1"/>
    <property type="molecule type" value="Genomic_DNA"/>
</dbReference>
<dbReference type="RefSeq" id="WP_206721849.1">
    <property type="nucleotide sequence ID" value="NZ_CP071090.1"/>
</dbReference>
<evidence type="ECO:0000313" key="10">
    <source>
        <dbReference type="EMBL" id="QSQ20268.1"/>
    </source>
</evidence>
<evidence type="ECO:0000313" key="11">
    <source>
        <dbReference type="Proteomes" id="UP000662747"/>
    </source>
</evidence>
<keyword evidence="4 8" id="KW-1133">Transmembrane helix</keyword>
<feature type="transmembrane region" description="Helical" evidence="8">
    <location>
        <begin position="37"/>
        <end position="58"/>
    </location>
</feature>
<keyword evidence="9" id="KW-0732">Signal</keyword>
<comment type="caution">
    <text evidence="8">Lacks conserved residue(s) required for the propagation of feature annotation.</text>
</comment>
<dbReference type="Proteomes" id="UP000662747">
    <property type="component" value="Chromosome"/>
</dbReference>
<organism evidence="10 11">
    <name type="scientific">Pyxidicoccus parkwayensis</name>
    <dbReference type="NCBI Taxonomy" id="2813578"/>
    <lineage>
        <taxon>Bacteria</taxon>
        <taxon>Pseudomonadati</taxon>
        <taxon>Myxococcota</taxon>
        <taxon>Myxococcia</taxon>
        <taxon>Myxococcales</taxon>
        <taxon>Cystobacterineae</taxon>
        <taxon>Myxococcaceae</taxon>
        <taxon>Pyxidicoccus</taxon>
    </lineage>
</organism>
<feature type="signal peptide" evidence="9">
    <location>
        <begin position="1"/>
        <end position="19"/>
    </location>
</feature>
<keyword evidence="2 8" id="KW-1003">Cell membrane</keyword>
<evidence type="ECO:0000256" key="9">
    <source>
        <dbReference type="SAM" id="SignalP"/>
    </source>
</evidence>
<dbReference type="InterPro" id="IPR003810">
    <property type="entry name" value="Mntp/YtaF"/>
</dbReference>
<evidence type="ECO:0000256" key="1">
    <source>
        <dbReference type="ARBA" id="ARBA00022448"/>
    </source>
</evidence>
<evidence type="ECO:0000256" key="2">
    <source>
        <dbReference type="ARBA" id="ARBA00022475"/>
    </source>
</evidence>
<dbReference type="Pfam" id="PF02659">
    <property type="entry name" value="Mntp"/>
    <property type="match status" value="1"/>
</dbReference>
<keyword evidence="1 8" id="KW-0813">Transport</keyword>
<comment type="subcellular location">
    <subcellularLocation>
        <location evidence="8">Cell membrane</location>
        <topology evidence="8">Multi-pass membrane protein</topology>
    </subcellularLocation>
</comment>
<feature type="chain" id="PRO_5046366096" description="Putative manganese efflux pump MntP" evidence="9">
    <location>
        <begin position="20"/>
        <end position="189"/>
    </location>
</feature>
<gene>
    <name evidence="8" type="primary">mntP</name>
    <name evidence="10" type="ORF">JY651_34100</name>
</gene>
<feature type="transmembrane region" description="Helical" evidence="8">
    <location>
        <begin position="133"/>
        <end position="152"/>
    </location>
</feature>
<comment type="similarity">
    <text evidence="8">Belongs to the MntP (TC 9.B.29) family.</text>
</comment>
<name>A0ABX7NNL9_9BACT</name>